<dbReference type="CDD" id="cd06587">
    <property type="entry name" value="VOC"/>
    <property type="match status" value="1"/>
</dbReference>
<dbReference type="InterPro" id="IPR029068">
    <property type="entry name" value="Glyas_Bleomycin-R_OHBP_Dase"/>
</dbReference>
<name>A0A9X3MNV0_9ACTN</name>
<dbReference type="GO" id="GO:0046872">
    <property type="term" value="F:metal ion binding"/>
    <property type="evidence" value="ECO:0007669"/>
    <property type="project" value="UniProtKB-KW"/>
</dbReference>
<dbReference type="RefSeq" id="WP_270037727.1">
    <property type="nucleotide sequence ID" value="NZ_JAPDOD010000001.1"/>
</dbReference>
<comment type="caution">
    <text evidence="3">The sequence shown here is derived from an EMBL/GenBank/DDBJ whole genome shotgun (WGS) entry which is preliminary data.</text>
</comment>
<dbReference type="Gene3D" id="3.10.180.10">
    <property type="entry name" value="2,3-Dihydroxybiphenyl 1,2-Dioxygenase, domain 1"/>
    <property type="match status" value="1"/>
</dbReference>
<dbReference type="Proteomes" id="UP001149140">
    <property type="component" value="Unassembled WGS sequence"/>
</dbReference>
<feature type="domain" description="VOC" evidence="2">
    <location>
        <begin position="4"/>
        <end position="132"/>
    </location>
</feature>
<accession>A0A9X3MNV0</accession>
<proteinExistence type="predicted"/>
<dbReference type="PANTHER" id="PTHR43048">
    <property type="entry name" value="METHYLMALONYL-COA EPIMERASE"/>
    <property type="match status" value="1"/>
</dbReference>
<keyword evidence="4" id="KW-1185">Reference proteome</keyword>
<dbReference type="InterPro" id="IPR051785">
    <property type="entry name" value="MMCE/EMCE_epimerase"/>
</dbReference>
<dbReference type="GO" id="GO:0046491">
    <property type="term" value="P:L-methylmalonyl-CoA metabolic process"/>
    <property type="evidence" value="ECO:0007669"/>
    <property type="project" value="TreeGrafter"/>
</dbReference>
<dbReference type="AlphaFoldDB" id="A0A9X3MNV0"/>
<reference evidence="3" key="1">
    <citation type="submission" date="2022-10" db="EMBL/GenBank/DDBJ databases">
        <title>The WGS of Solirubrobacter ginsenosidimutans DSM 21036.</title>
        <authorList>
            <person name="Jiang Z."/>
        </authorList>
    </citation>
    <scope>NUCLEOTIDE SEQUENCE</scope>
    <source>
        <strain evidence="3">DSM 21036</strain>
    </source>
</reference>
<dbReference type="SUPFAM" id="SSF54593">
    <property type="entry name" value="Glyoxalase/Bleomycin resistance protein/Dihydroxybiphenyl dioxygenase"/>
    <property type="match status" value="1"/>
</dbReference>
<dbReference type="InterPro" id="IPR004360">
    <property type="entry name" value="Glyas_Fos-R_dOase_dom"/>
</dbReference>
<evidence type="ECO:0000259" key="2">
    <source>
        <dbReference type="PROSITE" id="PS51819"/>
    </source>
</evidence>
<keyword evidence="1" id="KW-0479">Metal-binding</keyword>
<dbReference type="PANTHER" id="PTHR43048:SF3">
    <property type="entry name" value="METHYLMALONYL-COA EPIMERASE, MITOCHONDRIAL"/>
    <property type="match status" value="1"/>
</dbReference>
<evidence type="ECO:0000313" key="4">
    <source>
        <dbReference type="Proteomes" id="UP001149140"/>
    </source>
</evidence>
<dbReference type="EMBL" id="JAPDOD010000001">
    <property type="protein sequence ID" value="MDA0159071.1"/>
    <property type="molecule type" value="Genomic_DNA"/>
</dbReference>
<dbReference type="PROSITE" id="PS51819">
    <property type="entry name" value="VOC"/>
    <property type="match status" value="1"/>
</dbReference>
<evidence type="ECO:0000313" key="3">
    <source>
        <dbReference type="EMBL" id="MDA0159071.1"/>
    </source>
</evidence>
<evidence type="ECO:0000256" key="1">
    <source>
        <dbReference type="ARBA" id="ARBA00022723"/>
    </source>
</evidence>
<protein>
    <submittedName>
        <fullName evidence="3">VOC family protein</fullName>
    </submittedName>
</protein>
<dbReference type="Pfam" id="PF00903">
    <property type="entry name" value="Glyoxalase"/>
    <property type="match status" value="1"/>
</dbReference>
<sequence length="133" mass="14131">MTVALDHAGLSVGDLDAAAAFYGRVFGFEAEFPFVLGEIRGVMLRLETGGRLELFERPDSSGGLRAESPIDALATRGYGHFAVNAPDIDALFARALEAGAVEKVSPRPSPEPGVRFAFLADPEGNLVELVERA</sequence>
<dbReference type="GO" id="GO:0004493">
    <property type="term" value="F:methylmalonyl-CoA epimerase activity"/>
    <property type="evidence" value="ECO:0007669"/>
    <property type="project" value="TreeGrafter"/>
</dbReference>
<gene>
    <name evidence="3" type="ORF">OM076_02240</name>
</gene>
<dbReference type="InterPro" id="IPR037523">
    <property type="entry name" value="VOC_core"/>
</dbReference>
<organism evidence="3 4">
    <name type="scientific">Solirubrobacter ginsenosidimutans</name>
    <dbReference type="NCBI Taxonomy" id="490573"/>
    <lineage>
        <taxon>Bacteria</taxon>
        <taxon>Bacillati</taxon>
        <taxon>Actinomycetota</taxon>
        <taxon>Thermoleophilia</taxon>
        <taxon>Solirubrobacterales</taxon>
        <taxon>Solirubrobacteraceae</taxon>
        <taxon>Solirubrobacter</taxon>
    </lineage>
</organism>